<comment type="catalytic activity">
    <reaction evidence="1">
        <text>S-ubiquitinyl-[E2 ubiquitin-conjugating enzyme]-L-cysteine + [acceptor protein]-L-lysine = [E2 ubiquitin-conjugating enzyme]-L-cysteine + N(6)-ubiquitinyl-[acceptor protein]-L-lysine.</text>
        <dbReference type="EC" id="2.3.2.27"/>
    </reaction>
</comment>
<proteinExistence type="inferred from homology"/>
<dbReference type="Pfam" id="PF21362">
    <property type="entry name" value="Sina_RING"/>
    <property type="match status" value="1"/>
</dbReference>
<organism evidence="13 14">
    <name type="scientific">Zophobas morio</name>
    <dbReference type="NCBI Taxonomy" id="2755281"/>
    <lineage>
        <taxon>Eukaryota</taxon>
        <taxon>Metazoa</taxon>
        <taxon>Ecdysozoa</taxon>
        <taxon>Arthropoda</taxon>
        <taxon>Hexapoda</taxon>
        <taxon>Insecta</taxon>
        <taxon>Pterygota</taxon>
        <taxon>Neoptera</taxon>
        <taxon>Endopterygota</taxon>
        <taxon>Coleoptera</taxon>
        <taxon>Polyphaga</taxon>
        <taxon>Cucujiformia</taxon>
        <taxon>Tenebrionidae</taxon>
        <taxon>Zophobas</taxon>
    </lineage>
</organism>
<dbReference type="GO" id="GO:0043161">
    <property type="term" value="P:proteasome-mediated ubiquitin-dependent protein catabolic process"/>
    <property type="evidence" value="ECO:0007669"/>
    <property type="project" value="TreeGrafter"/>
</dbReference>
<evidence type="ECO:0000256" key="10">
    <source>
        <dbReference type="PROSITE-ProRule" id="PRU00455"/>
    </source>
</evidence>
<accession>A0AA38MIB4</accession>
<evidence type="ECO:0000256" key="3">
    <source>
        <dbReference type="ARBA" id="ARBA00009119"/>
    </source>
</evidence>
<dbReference type="InterPro" id="IPR013083">
    <property type="entry name" value="Znf_RING/FYVE/PHD"/>
</dbReference>
<evidence type="ECO:0000256" key="8">
    <source>
        <dbReference type="ARBA" id="ARBA00022786"/>
    </source>
</evidence>
<dbReference type="PANTHER" id="PTHR45877">
    <property type="entry name" value="E3 UBIQUITIN-PROTEIN LIGASE SIAH2"/>
    <property type="match status" value="1"/>
</dbReference>
<evidence type="ECO:0000256" key="1">
    <source>
        <dbReference type="ARBA" id="ARBA00000900"/>
    </source>
</evidence>
<evidence type="ECO:0000256" key="6">
    <source>
        <dbReference type="ARBA" id="ARBA00022723"/>
    </source>
</evidence>
<keyword evidence="14" id="KW-1185">Reference proteome</keyword>
<feature type="domain" description="RING-type" evidence="11">
    <location>
        <begin position="258"/>
        <end position="293"/>
    </location>
</feature>
<keyword evidence="9" id="KW-0862">Zinc</keyword>
<dbReference type="InterPro" id="IPR049548">
    <property type="entry name" value="Sina-like_RING"/>
</dbReference>
<keyword evidence="8" id="KW-0833">Ubl conjugation pathway</keyword>
<name>A0AA38MIB4_9CUCU</name>
<gene>
    <name evidence="13" type="ORF">Zmor_016247</name>
</gene>
<evidence type="ECO:0000256" key="5">
    <source>
        <dbReference type="ARBA" id="ARBA00022679"/>
    </source>
</evidence>
<sequence>MANEKIQDFTKKMLREKVFSCGVCKNLLVAPVMTVENIGDVCHDCFQTKNEENSWNSFPNTRVDAILRELEFPCKFQSEGCENEALLYDDLKQHENYCSYRPVNCLMPKEECEWVGKLVDLFKHFEEKHETHVLNKHCKEYFFEIDLQNFDAVTKLFTHRNRMYVLRIEKAKGGNSLLHFLKGESNMIVKYAAGSNVYKTKLPALSFDVACEEQNGQNIQLSTLKEVMQQDEVVRVVIRPEKYVVKNVTSEITKQLECPICKDIMRQPIFQCPAGHSICQSCLRKVCQCPTCRKDFPQENIRNFLVETLTPFVQYECVYSQFGCTSMLLGSEIDEHEDRCTYQTYECPKSNCKFKGNFSSCRNHFKVDHAVDLITGTAYEKTFTLARDYRDASNNDIYFFEYGNIFQLSFYRGTDSCKWNVRILTKYNKHDKYYFTVVVTNSNDPQRFIAKSQWCLDRNAVDDSSISFTKDSLLPYNDQISGQMTFCCEIQKNNVCSNLKKRV</sequence>
<comment type="caution">
    <text evidence="13">The sequence shown here is derived from an EMBL/GenBank/DDBJ whole genome shotgun (WGS) entry which is preliminary data.</text>
</comment>
<dbReference type="PANTHER" id="PTHR45877:SF2">
    <property type="entry name" value="E3 UBIQUITIN-PROTEIN LIGASE SINA-RELATED"/>
    <property type="match status" value="1"/>
</dbReference>
<feature type="domain" description="SIAH-type" evidence="12">
    <location>
        <begin position="69"/>
        <end position="130"/>
    </location>
</feature>
<evidence type="ECO:0000259" key="12">
    <source>
        <dbReference type="PROSITE" id="PS51081"/>
    </source>
</evidence>
<evidence type="ECO:0000256" key="7">
    <source>
        <dbReference type="ARBA" id="ARBA00022771"/>
    </source>
</evidence>
<dbReference type="GO" id="GO:0061630">
    <property type="term" value="F:ubiquitin protein ligase activity"/>
    <property type="evidence" value="ECO:0007669"/>
    <property type="project" value="UniProtKB-EC"/>
</dbReference>
<dbReference type="PROSITE" id="PS50089">
    <property type="entry name" value="ZF_RING_2"/>
    <property type="match status" value="1"/>
</dbReference>
<dbReference type="SUPFAM" id="SSF57850">
    <property type="entry name" value="RING/U-box"/>
    <property type="match status" value="1"/>
</dbReference>
<feature type="domain" description="SIAH-type" evidence="12">
    <location>
        <begin position="312"/>
        <end position="370"/>
    </location>
</feature>
<evidence type="ECO:0000313" key="14">
    <source>
        <dbReference type="Proteomes" id="UP001168821"/>
    </source>
</evidence>
<evidence type="ECO:0000313" key="13">
    <source>
        <dbReference type="EMBL" id="KAJ3657232.1"/>
    </source>
</evidence>
<keyword evidence="7 10" id="KW-0863">Zinc-finger</keyword>
<dbReference type="GO" id="GO:0005737">
    <property type="term" value="C:cytoplasm"/>
    <property type="evidence" value="ECO:0007669"/>
    <property type="project" value="TreeGrafter"/>
</dbReference>
<dbReference type="GO" id="GO:0031624">
    <property type="term" value="F:ubiquitin conjugating enzyme binding"/>
    <property type="evidence" value="ECO:0007669"/>
    <property type="project" value="TreeGrafter"/>
</dbReference>
<evidence type="ECO:0000256" key="2">
    <source>
        <dbReference type="ARBA" id="ARBA00004906"/>
    </source>
</evidence>
<reference evidence="13" key="1">
    <citation type="journal article" date="2023" name="G3 (Bethesda)">
        <title>Whole genome assemblies of Zophobas morio and Tenebrio molitor.</title>
        <authorList>
            <person name="Kaur S."/>
            <person name="Stinson S.A."/>
            <person name="diCenzo G.C."/>
        </authorList>
    </citation>
    <scope>NUCLEOTIDE SEQUENCE</scope>
    <source>
        <strain evidence="13">QUZm001</strain>
    </source>
</reference>
<dbReference type="InterPro" id="IPR013010">
    <property type="entry name" value="Znf_SIAH"/>
</dbReference>
<dbReference type="EMBL" id="JALNTZ010000004">
    <property type="protein sequence ID" value="KAJ3657232.1"/>
    <property type="molecule type" value="Genomic_DNA"/>
</dbReference>
<keyword evidence="6" id="KW-0479">Metal-binding</keyword>
<dbReference type="Gene3D" id="3.30.40.10">
    <property type="entry name" value="Zinc/RING finger domain, C3HC4 (zinc finger)"/>
    <property type="match status" value="3"/>
</dbReference>
<keyword evidence="5" id="KW-0808">Transferase</keyword>
<evidence type="ECO:0000256" key="4">
    <source>
        <dbReference type="ARBA" id="ARBA00012483"/>
    </source>
</evidence>
<evidence type="ECO:0000259" key="11">
    <source>
        <dbReference type="PROSITE" id="PS50089"/>
    </source>
</evidence>
<dbReference type="Pfam" id="PF21361">
    <property type="entry name" value="Sina_ZnF"/>
    <property type="match status" value="2"/>
</dbReference>
<protein>
    <recommendedName>
        <fullName evidence="4">RING-type E3 ubiquitin transferase</fullName>
        <ecNumber evidence="4">2.3.2.27</ecNumber>
    </recommendedName>
</protein>
<comment type="pathway">
    <text evidence="2">Protein modification; protein ubiquitination.</text>
</comment>
<dbReference type="SUPFAM" id="SSF49599">
    <property type="entry name" value="TRAF domain-like"/>
    <property type="match status" value="2"/>
</dbReference>
<dbReference type="PROSITE" id="PS51081">
    <property type="entry name" value="ZF_SIAH"/>
    <property type="match status" value="2"/>
</dbReference>
<comment type="similarity">
    <text evidence="3">Belongs to the SINA (Seven in absentia) family.</text>
</comment>
<dbReference type="AlphaFoldDB" id="A0AA38MIB4"/>
<dbReference type="InterPro" id="IPR001841">
    <property type="entry name" value="Znf_RING"/>
</dbReference>
<dbReference type="EC" id="2.3.2.27" evidence="4"/>
<dbReference type="InterPro" id="IPR004162">
    <property type="entry name" value="SINA-like_animal"/>
</dbReference>
<dbReference type="FunFam" id="3.30.40.10:FF:000041">
    <property type="entry name" value="E3 ubiquitin-protein ligase SINAT3"/>
    <property type="match status" value="1"/>
</dbReference>
<dbReference type="Proteomes" id="UP001168821">
    <property type="component" value="Unassembled WGS sequence"/>
</dbReference>
<dbReference type="GO" id="GO:0008270">
    <property type="term" value="F:zinc ion binding"/>
    <property type="evidence" value="ECO:0007669"/>
    <property type="project" value="UniProtKB-KW"/>
</dbReference>
<evidence type="ECO:0000256" key="9">
    <source>
        <dbReference type="ARBA" id="ARBA00022833"/>
    </source>
</evidence>